<name>A0ACB8HU52_CITSI</name>
<sequence length="560" mass="62601">MTLLVCTCQGVRLVTLCSSPKAWIVKIPARTLAQSTQPEFKDYESGIEVKPGKAHPYHSDNVPGKLHVTQATLGLGSSTEKSILQCSVGDRSPIFLCSLLPNKNESCPLKLEFDEDDVVVFSVKGPQSIHLAGYFEAESGDHLRDEYDSDSYGEDIAETETDESSGFDTEDEYGDDFIDDDDNEEFYSSVPNSGVVIEEIEDDKPMNGNDQPKRLKKKDVSSESERQIVVKNATGVPELESEDEDGFPISTSHKSKVTSREAQVMADEENGEKTSEDSEKKKASSDQDTGKKRKVKSTGQDEQQERKKKKKKKQKEKGEDEQVYKGITDDETNAVLDGENKHDLKSQNVNQMDLDNKADDAPGDNLSEKKKRKRKKKKAQENEGNTRTDQTISAVKEKKEPASATEQVQSEAKSSQVRTFPNGLVIEEVAMGKPDGKRASPGKQVSVRYIGKLKKNGKIFDSNVGRAPFKFRLGVGEVIKGWDVGVNGMRVGDKRRLTIPPSMGYGTEGAGGKIPPNSWLVFDVELIDWTRWIQEFWCVKRDYRFLFAIVQVHRHHMSQY</sequence>
<evidence type="ECO:0000313" key="1">
    <source>
        <dbReference type="EMBL" id="KAH9678255.1"/>
    </source>
</evidence>
<reference evidence="2" key="1">
    <citation type="journal article" date="2023" name="Hortic. Res.">
        <title>A chromosome-level phased genome enabling allele-level studies in sweet orange: a case study on citrus Huanglongbing tolerance.</title>
        <authorList>
            <person name="Wu B."/>
            <person name="Yu Q."/>
            <person name="Deng Z."/>
            <person name="Duan Y."/>
            <person name="Luo F."/>
            <person name="Gmitter F. Jr."/>
        </authorList>
    </citation>
    <scope>NUCLEOTIDE SEQUENCE [LARGE SCALE GENOMIC DNA]</scope>
    <source>
        <strain evidence="2">cv. Valencia</strain>
    </source>
</reference>
<evidence type="ECO:0000313" key="2">
    <source>
        <dbReference type="Proteomes" id="UP000829398"/>
    </source>
</evidence>
<keyword evidence="2" id="KW-1185">Reference proteome</keyword>
<keyword evidence="1" id="KW-0413">Isomerase</keyword>
<accession>A0ACB8HU52</accession>
<protein>
    <submittedName>
        <fullName evidence="1">Peptidyl-prolyl cis-trans isomerase FKBP53</fullName>
    </submittedName>
</protein>
<organism evidence="1 2">
    <name type="scientific">Citrus sinensis</name>
    <name type="common">Sweet orange</name>
    <name type="synonym">Citrus aurantium var. sinensis</name>
    <dbReference type="NCBI Taxonomy" id="2711"/>
    <lineage>
        <taxon>Eukaryota</taxon>
        <taxon>Viridiplantae</taxon>
        <taxon>Streptophyta</taxon>
        <taxon>Embryophyta</taxon>
        <taxon>Tracheophyta</taxon>
        <taxon>Spermatophyta</taxon>
        <taxon>Magnoliopsida</taxon>
        <taxon>eudicotyledons</taxon>
        <taxon>Gunneridae</taxon>
        <taxon>Pentapetalae</taxon>
        <taxon>rosids</taxon>
        <taxon>malvids</taxon>
        <taxon>Sapindales</taxon>
        <taxon>Rutaceae</taxon>
        <taxon>Aurantioideae</taxon>
        <taxon>Citrus</taxon>
    </lineage>
</organism>
<gene>
    <name evidence="1" type="ORF">KPL71_025636</name>
</gene>
<comment type="caution">
    <text evidence="1">The sequence shown here is derived from an EMBL/GenBank/DDBJ whole genome shotgun (WGS) entry which is preliminary data.</text>
</comment>
<dbReference type="Proteomes" id="UP000829398">
    <property type="component" value="Chromosome 9"/>
</dbReference>
<dbReference type="EMBL" id="CM039178">
    <property type="protein sequence ID" value="KAH9678255.1"/>
    <property type="molecule type" value="Genomic_DNA"/>
</dbReference>
<proteinExistence type="predicted"/>